<evidence type="ECO:0000256" key="1">
    <source>
        <dbReference type="ARBA" id="ARBA00006739"/>
    </source>
</evidence>
<dbReference type="SUPFAM" id="SSF53448">
    <property type="entry name" value="Nucleotide-diphospho-sugar transferases"/>
    <property type="match status" value="1"/>
</dbReference>
<dbReference type="AlphaFoldDB" id="A0A9W5VIT7"/>
<gene>
    <name evidence="6" type="ORF">IGM_05978</name>
</gene>
<dbReference type="InterPro" id="IPR001173">
    <property type="entry name" value="Glyco_trans_2-like"/>
</dbReference>
<comment type="caution">
    <text evidence="6">The sequence shown here is derived from an EMBL/GenBank/DDBJ whole genome shotgun (WGS) entry which is preliminary data.</text>
</comment>
<evidence type="ECO:0000256" key="2">
    <source>
        <dbReference type="ARBA" id="ARBA00022676"/>
    </source>
</evidence>
<protein>
    <recommendedName>
        <fullName evidence="5">Glycosyltransferase 2-like domain-containing protein</fullName>
    </recommendedName>
</protein>
<evidence type="ECO:0000256" key="3">
    <source>
        <dbReference type="ARBA" id="ARBA00022679"/>
    </source>
</evidence>
<keyword evidence="4" id="KW-1133">Transmembrane helix</keyword>
<dbReference type="EMBL" id="AHEF01000097">
    <property type="protein sequence ID" value="EOP80281.1"/>
    <property type="molecule type" value="Genomic_DNA"/>
</dbReference>
<dbReference type="PANTHER" id="PTHR43685">
    <property type="entry name" value="GLYCOSYLTRANSFERASE"/>
    <property type="match status" value="1"/>
</dbReference>
<dbReference type="InterPro" id="IPR050834">
    <property type="entry name" value="Glycosyltransf_2"/>
</dbReference>
<dbReference type="RefSeq" id="WP_001109949.1">
    <property type="nucleotide sequence ID" value="NZ_KB976545.1"/>
</dbReference>
<name>A0A9W5VIT7_BACCE</name>
<dbReference type="InterPro" id="IPR029044">
    <property type="entry name" value="Nucleotide-diphossugar_trans"/>
</dbReference>
<reference evidence="6 7" key="1">
    <citation type="submission" date="2012-12" db="EMBL/GenBank/DDBJ databases">
        <title>The Genome Sequence of Bacillus cereus HuB4-4.</title>
        <authorList>
            <consortium name="The Broad Institute Genome Sequencing Platform"/>
            <consortium name="The Broad Institute Genome Sequencing Center for Infectious Disease"/>
            <person name="Feldgarden M."/>
            <person name="Van der Auwera G.A."/>
            <person name="Mahillon J."/>
            <person name="Duprez V."/>
            <person name="Timmery S."/>
            <person name="Mattelet C."/>
            <person name="Dierick K."/>
            <person name="Sun M."/>
            <person name="Yu Z."/>
            <person name="Zhu L."/>
            <person name="Hu X."/>
            <person name="Shank E.B."/>
            <person name="Swiecicka I."/>
            <person name="Hansen B.M."/>
            <person name="Andrup L."/>
            <person name="Walker B."/>
            <person name="Young S.K."/>
            <person name="Zeng Q."/>
            <person name="Gargeya S."/>
            <person name="Fitzgerald M."/>
            <person name="Haas B."/>
            <person name="Abouelleil A."/>
            <person name="Alvarado L."/>
            <person name="Arachchi H.M."/>
            <person name="Berlin A.M."/>
            <person name="Chapman S.B."/>
            <person name="Dewar J."/>
            <person name="Goldberg J."/>
            <person name="Griggs A."/>
            <person name="Gujja S."/>
            <person name="Hansen M."/>
            <person name="Howarth C."/>
            <person name="Imamovic A."/>
            <person name="Larimer J."/>
            <person name="McCowan C."/>
            <person name="Murphy C."/>
            <person name="Neiman D."/>
            <person name="Pearson M."/>
            <person name="Priest M."/>
            <person name="Roberts A."/>
            <person name="Saif S."/>
            <person name="Shea T."/>
            <person name="Sisk P."/>
            <person name="Sykes S."/>
            <person name="Wortman J."/>
            <person name="Nusbaum C."/>
            <person name="Birren B."/>
        </authorList>
    </citation>
    <scope>NUCLEOTIDE SEQUENCE [LARGE SCALE GENOMIC DNA]</scope>
    <source>
        <strain evidence="6 7">HuB4-4</strain>
    </source>
</reference>
<dbReference type="Pfam" id="PF00535">
    <property type="entry name" value="Glycos_transf_2"/>
    <property type="match status" value="1"/>
</dbReference>
<evidence type="ECO:0000256" key="4">
    <source>
        <dbReference type="SAM" id="Phobius"/>
    </source>
</evidence>
<keyword evidence="3" id="KW-0808">Transferase</keyword>
<proteinExistence type="inferred from homology"/>
<feature type="domain" description="Glycosyltransferase 2-like" evidence="5">
    <location>
        <begin position="4"/>
        <end position="160"/>
    </location>
</feature>
<dbReference type="Proteomes" id="UP000014009">
    <property type="component" value="Unassembled WGS sequence"/>
</dbReference>
<sequence>MNYSVLMTVYKNDNPSYLKKSMLSILNQSILTNDFIVVKDGPITEELQNVIDLMDEEFPSVIKQVDLKVNVGLGLALNEGLKVCKNDIVARMDADDISLSTRCELQLKEFKKDIDLDIVGCDVDEFVGNEDNIICTRSVPGTNEDIYRYAKQRDPFNHPTVMYKKKKILDLGGYKDLRKNQDTDLWLRMLMNGCKGKNINHSLLLFRFEDETYKRRKNWLNTKSLINIRYHAFREGFSSFGDFSKICIMQILIYIMPITFQRWIYQNFLRTSKK</sequence>
<keyword evidence="4" id="KW-0812">Transmembrane</keyword>
<organism evidence="6 7">
    <name type="scientific">Bacillus cereus HuB4-4</name>
    <dbReference type="NCBI Taxonomy" id="1053211"/>
    <lineage>
        <taxon>Bacteria</taxon>
        <taxon>Bacillati</taxon>
        <taxon>Bacillota</taxon>
        <taxon>Bacilli</taxon>
        <taxon>Bacillales</taxon>
        <taxon>Bacillaceae</taxon>
        <taxon>Bacillus</taxon>
        <taxon>Bacillus cereus group</taxon>
    </lineage>
</organism>
<evidence type="ECO:0000313" key="6">
    <source>
        <dbReference type="EMBL" id="EOP80281.1"/>
    </source>
</evidence>
<comment type="similarity">
    <text evidence="1">Belongs to the glycosyltransferase 2 family.</text>
</comment>
<dbReference type="PANTHER" id="PTHR43685:SF5">
    <property type="entry name" value="GLYCOSYLTRANSFERASE EPSE-RELATED"/>
    <property type="match status" value="1"/>
</dbReference>
<feature type="transmembrane region" description="Helical" evidence="4">
    <location>
        <begin position="248"/>
        <end position="265"/>
    </location>
</feature>
<evidence type="ECO:0000259" key="5">
    <source>
        <dbReference type="Pfam" id="PF00535"/>
    </source>
</evidence>
<dbReference type="GO" id="GO:0016757">
    <property type="term" value="F:glycosyltransferase activity"/>
    <property type="evidence" value="ECO:0007669"/>
    <property type="project" value="UniProtKB-KW"/>
</dbReference>
<keyword evidence="4" id="KW-0472">Membrane</keyword>
<dbReference type="Gene3D" id="3.90.550.10">
    <property type="entry name" value="Spore Coat Polysaccharide Biosynthesis Protein SpsA, Chain A"/>
    <property type="match status" value="1"/>
</dbReference>
<keyword evidence="2" id="KW-0328">Glycosyltransferase</keyword>
<accession>A0A9W5VIT7</accession>
<evidence type="ECO:0000313" key="7">
    <source>
        <dbReference type="Proteomes" id="UP000014009"/>
    </source>
</evidence>